<organism evidence="2 3">
    <name type="scientific">Treponema brennaborense (strain DSM 12168 / CIP 105900 / DD5/3)</name>
    <dbReference type="NCBI Taxonomy" id="906968"/>
    <lineage>
        <taxon>Bacteria</taxon>
        <taxon>Pseudomonadati</taxon>
        <taxon>Spirochaetota</taxon>
        <taxon>Spirochaetia</taxon>
        <taxon>Spirochaetales</taxon>
        <taxon>Treponemataceae</taxon>
        <taxon>Treponema</taxon>
    </lineage>
</organism>
<evidence type="ECO:0000256" key="1">
    <source>
        <dbReference type="SAM" id="Coils"/>
    </source>
</evidence>
<accession>F4LJ53</accession>
<protein>
    <recommendedName>
        <fullName evidence="4">Outer membrane efflux protein</fullName>
    </recommendedName>
</protein>
<dbReference type="SUPFAM" id="SSF56954">
    <property type="entry name" value="Outer membrane efflux proteins (OEP)"/>
    <property type="match status" value="1"/>
</dbReference>
<dbReference type="HOGENOM" id="CLU_566114_0_0_12"/>
<dbReference type="Proteomes" id="UP000006546">
    <property type="component" value="Chromosome"/>
</dbReference>
<gene>
    <name evidence="2" type="ordered locus">Trebr_0874</name>
</gene>
<dbReference type="KEGG" id="tbe:Trebr_0874"/>
<evidence type="ECO:0008006" key="4">
    <source>
        <dbReference type="Google" id="ProtNLM"/>
    </source>
</evidence>
<dbReference type="AlphaFoldDB" id="F4LJ53"/>
<sequence>MKTGIPALLFCCIALPAAGLQSNGTYGELLEYRLQNDNEYTYLQIEAQTAENELLKVKTDSAIDVSLNTGDIVLSFGQGAGGTGISMNPDLKIRFPSLNNTGISFSAPWAASQAGTEAGAGIAVSTDLYSQNRRKHRLELAKAEFEAEKARRKYRAGRQIIEKKLLQDIQALYKEYTALLDKAMEEAQARIKYNQIKVQGYSEDSAKLRSSQLSLLSAEREHRQAAFSFSVTYRRFLESCGITDERDGSAEFMQTLSASVPERNLLTLDGLSADTYIQVADAEETYRLRTEERRIAASPLALSARTGYSFSRKDDSMPQHIQGGLTAEFPGGTASALVTVPVVGSDATTLKFGLTFKPFAAKNRRIDRETGSLQDTAERLKVSDLKKRFETDFSTMQLAREQLIWQRQISAEELSVYRQNAADHELWFKKGFASESERDQAELEYRKAAVRAVNANLSILLFNIETALQFNTDGGADSGQK</sequence>
<keyword evidence="3" id="KW-1185">Reference proteome</keyword>
<dbReference type="RefSeq" id="WP_013758029.1">
    <property type="nucleotide sequence ID" value="NC_015500.1"/>
</dbReference>
<dbReference type="Gene3D" id="1.20.1600.10">
    <property type="entry name" value="Outer membrane efflux proteins (OEP)"/>
    <property type="match status" value="1"/>
</dbReference>
<proteinExistence type="predicted"/>
<dbReference type="eggNOG" id="ENOG5032M6Q">
    <property type="taxonomic scope" value="Bacteria"/>
</dbReference>
<feature type="coiled-coil region" evidence="1">
    <location>
        <begin position="133"/>
        <end position="186"/>
    </location>
</feature>
<keyword evidence="1" id="KW-0175">Coiled coil</keyword>
<reference evidence="3" key="1">
    <citation type="submission" date="2011-04" db="EMBL/GenBank/DDBJ databases">
        <title>The complete genome of Treponema brennaborense DSM 12168.</title>
        <authorList>
            <person name="Lucas S."/>
            <person name="Han J."/>
            <person name="Lapidus A."/>
            <person name="Bruce D."/>
            <person name="Goodwin L."/>
            <person name="Pitluck S."/>
            <person name="Peters L."/>
            <person name="Kyrpides N."/>
            <person name="Mavromatis K."/>
            <person name="Ivanova N."/>
            <person name="Mikhailova N."/>
            <person name="Pagani I."/>
            <person name="Teshima H."/>
            <person name="Detter J.C."/>
            <person name="Tapia R."/>
            <person name="Han C."/>
            <person name="Land M."/>
            <person name="Hauser L."/>
            <person name="Markowitz V."/>
            <person name="Cheng J.-F."/>
            <person name="Hugenholtz P."/>
            <person name="Woyke T."/>
            <person name="Wu D."/>
            <person name="Gronow S."/>
            <person name="Wellnitz S."/>
            <person name="Brambilla E."/>
            <person name="Klenk H.-P."/>
            <person name="Eisen J.A."/>
        </authorList>
    </citation>
    <scope>NUCLEOTIDE SEQUENCE [LARGE SCALE GENOMIC DNA]</scope>
    <source>
        <strain evidence="3">DSM 12168 / CIP 105900 / DD5/3</strain>
    </source>
</reference>
<dbReference type="EMBL" id="CP002696">
    <property type="protein sequence ID" value="AEE16310.1"/>
    <property type="molecule type" value="Genomic_DNA"/>
</dbReference>
<name>F4LJ53_TREBD</name>
<evidence type="ECO:0000313" key="2">
    <source>
        <dbReference type="EMBL" id="AEE16310.1"/>
    </source>
</evidence>
<dbReference type="OrthoDB" id="356291at2"/>
<evidence type="ECO:0000313" key="3">
    <source>
        <dbReference type="Proteomes" id="UP000006546"/>
    </source>
</evidence>
<dbReference type="STRING" id="906968.Trebr_0874"/>